<dbReference type="Pfam" id="PF16360">
    <property type="entry name" value="GTP-bdg_M"/>
    <property type="match status" value="1"/>
</dbReference>
<dbReference type="InterPro" id="IPR016496">
    <property type="entry name" value="GTPase_HflX"/>
</dbReference>
<evidence type="ECO:0000259" key="9">
    <source>
        <dbReference type="PROSITE" id="PS51705"/>
    </source>
</evidence>
<dbReference type="InterPro" id="IPR032305">
    <property type="entry name" value="GTP-bd_M"/>
</dbReference>
<feature type="binding site" evidence="6">
    <location>
        <begin position="245"/>
        <end position="248"/>
    </location>
    <ligand>
        <name>GTP</name>
        <dbReference type="ChEBI" id="CHEBI:37565"/>
    </ligand>
</feature>
<dbReference type="EMBL" id="CAACYI010000001">
    <property type="protein sequence ID" value="VFB16019.1"/>
    <property type="molecule type" value="Genomic_DNA"/>
</dbReference>
<dbReference type="Proteomes" id="UP000377798">
    <property type="component" value="Unassembled WGS sequence"/>
</dbReference>
<protein>
    <recommendedName>
        <fullName evidence="5">GTPase HflX</fullName>
    </recommendedName>
    <alternativeName>
        <fullName evidence="5">GTP-binding protein HflX</fullName>
    </alternativeName>
</protein>
<dbReference type="Pfam" id="PF01926">
    <property type="entry name" value="MMR_HSR1"/>
    <property type="match status" value="1"/>
</dbReference>
<feature type="domain" description="Hflx-type G" evidence="9">
    <location>
        <begin position="188"/>
        <end position="355"/>
    </location>
</feature>
<keyword evidence="2 5" id="KW-0547">Nucleotide-binding</keyword>
<feature type="binding site" evidence="7">
    <location>
        <position position="225"/>
    </location>
    <ligand>
        <name>Mg(2+)</name>
        <dbReference type="ChEBI" id="CHEBI:18420"/>
    </ligand>
</feature>
<dbReference type="GO" id="GO:0005525">
    <property type="term" value="F:GTP binding"/>
    <property type="evidence" value="ECO:0007669"/>
    <property type="project" value="UniProtKB-UniRule"/>
</dbReference>
<gene>
    <name evidence="5 10" type="primary">hflX</name>
    <name evidence="10" type="ORF">NCTC13150_00532</name>
</gene>
<evidence type="ECO:0000256" key="2">
    <source>
        <dbReference type="ARBA" id="ARBA00022741"/>
    </source>
</evidence>
<dbReference type="GO" id="GO:0005737">
    <property type="term" value="C:cytoplasm"/>
    <property type="evidence" value="ECO:0007669"/>
    <property type="project" value="UniProtKB-SubCell"/>
</dbReference>
<dbReference type="Gene3D" id="3.40.50.300">
    <property type="entry name" value="P-loop containing nucleotide triphosphate hydrolases"/>
    <property type="match status" value="1"/>
</dbReference>
<comment type="subcellular location">
    <subcellularLocation>
        <location evidence="5">Cytoplasm</location>
    </subcellularLocation>
    <text evidence="5">May associate with membranes.</text>
</comment>
<keyword evidence="5" id="KW-0963">Cytoplasm</keyword>
<feature type="binding site" evidence="6">
    <location>
        <begin position="194"/>
        <end position="201"/>
    </location>
    <ligand>
        <name>GTP</name>
        <dbReference type="ChEBI" id="CHEBI:37565"/>
    </ligand>
</feature>
<dbReference type="PROSITE" id="PS51705">
    <property type="entry name" value="G_HFLX"/>
    <property type="match status" value="1"/>
</dbReference>
<evidence type="ECO:0000256" key="4">
    <source>
        <dbReference type="ARBA" id="ARBA00023134"/>
    </source>
</evidence>
<sequence length="408" mass="46174">MDQKEGVILLTTNLSPSSPEETRALIQADNGRVLAELSQNLKEPGPYYIGKGKLEELKALIQSLDPDLVLVNDDLKGFQLRNLERELDIQVMDRTHLILDIFASRARTKQAKLQVLLAQLTYGKSRLIGSYSLSKAGGGIGTRGPGEQKLELDRRKIDRQIHQIQSRLDEIKSQRQEQLKQRKKSQVPLVSFVGYTNAGKSTMMNALLGQESDKRVFVKDMVFATLDTSLRSVKLLDKRPVILADTVGFISDLPETLMEAFQSTLDELKNSSALVHVLDGQSESLQKDYMETLKILKNLDLMDIPRLTVFNKIDRPDMRPQVIQPRPDKLLFYSALNDPVEKLEEALVDLLGDQWVQGEIFFSFQDQGLLNQALKDYPQAQVSYNEKGSLLKGEFLREDMEKWTGGKQ</sequence>
<dbReference type="GO" id="GO:0043022">
    <property type="term" value="F:ribosome binding"/>
    <property type="evidence" value="ECO:0007669"/>
    <property type="project" value="TreeGrafter"/>
</dbReference>
<evidence type="ECO:0000313" key="11">
    <source>
        <dbReference type="Proteomes" id="UP000377798"/>
    </source>
</evidence>
<dbReference type="Gene3D" id="6.10.250.2860">
    <property type="match status" value="1"/>
</dbReference>
<dbReference type="PANTHER" id="PTHR10229">
    <property type="entry name" value="GTP-BINDING PROTEIN HFLX"/>
    <property type="match status" value="1"/>
</dbReference>
<dbReference type="GO" id="GO:0003924">
    <property type="term" value="F:GTPase activity"/>
    <property type="evidence" value="ECO:0007669"/>
    <property type="project" value="UniProtKB-UniRule"/>
</dbReference>
<comment type="function">
    <text evidence="5">GTPase that associates with the 50S ribosomal subunit and may have a role during protein synthesis or ribosome biogenesis.</text>
</comment>
<keyword evidence="1 7" id="KW-0479">Metal-binding</keyword>
<evidence type="ECO:0000256" key="7">
    <source>
        <dbReference type="PIRSR" id="PIRSR006809-2"/>
    </source>
</evidence>
<dbReference type="Pfam" id="PF13167">
    <property type="entry name" value="GTP-bdg_N"/>
    <property type="match status" value="1"/>
</dbReference>
<feature type="binding site" evidence="6">
    <location>
        <begin position="223"/>
        <end position="227"/>
    </location>
    <ligand>
        <name>GTP</name>
        <dbReference type="ChEBI" id="CHEBI:37565"/>
    </ligand>
</feature>
<dbReference type="SUPFAM" id="SSF52540">
    <property type="entry name" value="P-loop containing nucleoside triphosphate hydrolases"/>
    <property type="match status" value="1"/>
</dbReference>
<comment type="similarity">
    <text evidence="5">Belongs to the TRAFAC class OBG-HflX-like GTPase superfamily. HflX GTPase family.</text>
</comment>
<accession>A0A8H2QXQ1</accession>
<keyword evidence="4 5" id="KW-0342">GTP-binding</keyword>
<dbReference type="RefSeq" id="WP_131748486.1">
    <property type="nucleotide sequence ID" value="NZ_CAACYI010000001.1"/>
</dbReference>
<dbReference type="InterPro" id="IPR027417">
    <property type="entry name" value="P-loop_NTPase"/>
</dbReference>
<feature type="binding site" evidence="6">
    <location>
        <begin position="334"/>
        <end position="336"/>
    </location>
    <ligand>
        <name>GTP</name>
        <dbReference type="ChEBI" id="CHEBI:37565"/>
    </ligand>
</feature>
<dbReference type="InterPro" id="IPR006073">
    <property type="entry name" value="GTP-bd"/>
</dbReference>
<dbReference type="PANTHER" id="PTHR10229:SF4">
    <property type="entry name" value="GTPASE HFLX"/>
    <property type="match status" value="1"/>
</dbReference>
<dbReference type="PIRSF" id="PIRSF006809">
    <property type="entry name" value="GTP-binding_hflX_prd"/>
    <property type="match status" value="1"/>
</dbReference>
<evidence type="ECO:0000256" key="1">
    <source>
        <dbReference type="ARBA" id="ARBA00022723"/>
    </source>
</evidence>
<dbReference type="InterPro" id="IPR025121">
    <property type="entry name" value="GTPase_HflX_N"/>
</dbReference>
<name>A0A8H2QXQ1_9FIRM</name>
<feature type="coiled-coil region" evidence="8">
    <location>
        <begin position="154"/>
        <end position="181"/>
    </location>
</feature>
<keyword evidence="3 7" id="KW-0460">Magnesium</keyword>
<dbReference type="CDD" id="cd01878">
    <property type="entry name" value="HflX"/>
    <property type="match status" value="1"/>
</dbReference>
<dbReference type="NCBIfam" id="TIGR03156">
    <property type="entry name" value="GTP_HflX"/>
    <property type="match status" value="1"/>
</dbReference>
<dbReference type="InterPro" id="IPR042108">
    <property type="entry name" value="GTPase_HflX_N_sf"/>
</dbReference>
<evidence type="ECO:0000256" key="6">
    <source>
        <dbReference type="PIRSR" id="PIRSR006809-1"/>
    </source>
</evidence>
<feature type="binding site" evidence="6">
    <location>
        <begin position="311"/>
        <end position="314"/>
    </location>
    <ligand>
        <name>GTP</name>
        <dbReference type="ChEBI" id="CHEBI:37565"/>
    </ligand>
</feature>
<comment type="cofactor">
    <cofactor evidence="7">
        <name>Mg(2+)</name>
        <dbReference type="ChEBI" id="CHEBI:18420"/>
    </cofactor>
</comment>
<evidence type="ECO:0000313" key="10">
    <source>
        <dbReference type="EMBL" id="VFB16019.1"/>
    </source>
</evidence>
<dbReference type="PRINTS" id="PR00326">
    <property type="entry name" value="GTP1OBG"/>
</dbReference>
<dbReference type="AlphaFoldDB" id="A0A8H2QXQ1"/>
<keyword evidence="11" id="KW-1185">Reference proteome</keyword>
<evidence type="ECO:0000256" key="8">
    <source>
        <dbReference type="SAM" id="Coils"/>
    </source>
</evidence>
<dbReference type="GO" id="GO:0046872">
    <property type="term" value="F:metal ion binding"/>
    <property type="evidence" value="ECO:0007669"/>
    <property type="project" value="UniProtKB-KW"/>
</dbReference>
<proteinExistence type="inferred from homology"/>
<organism evidence="10 11">
    <name type="scientific">Urinicoccus massiliensis</name>
    <dbReference type="NCBI Taxonomy" id="1723382"/>
    <lineage>
        <taxon>Bacteria</taxon>
        <taxon>Bacillati</taxon>
        <taxon>Bacillota</taxon>
        <taxon>Tissierellia</taxon>
        <taxon>Tissierellales</taxon>
        <taxon>Peptoniphilaceae</taxon>
        <taxon>Urinicoccus</taxon>
    </lineage>
</organism>
<dbReference type="HAMAP" id="MF_00900">
    <property type="entry name" value="GTPase_HflX"/>
    <property type="match status" value="1"/>
</dbReference>
<dbReference type="InterPro" id="IPR030394">
    <property type="entry name" value="G_HFLX_dom"/>
</dbReference>
<keyword evidence="8" id="KW-0175">Coiled coil</keyword>
<evidence type="ECO:0000256" key="3">
    <source>
        <dbReference type="ARBA" id="ARBA00022842"/>
    </source>
</evidence>
<evidence type="ECO:0000256" key="5">
    <source>
        <dbReference type="HAMAP-Rule" id="MF_00900"/>
    </source>
</evidence>
<feature type="binding site" evidence="7">
    <location>
        <position position="201"/>
    </location>
    <ligand>
        <name>Mg(2+)</name>
        <dbReference type="ChEBI" id="CHEBI:18420"/>
    </ligand>
</feature>
<dbReference type="Gene3D" id="3.40.50.11060">
    <property type="entry name" value="GTPase HflX, N-terminal domain"/>
    <property type="match status" value="1"/>
</dbReference>
<comment type="subunit">
    <text evidence="5">Monomer. Associates with the 50S ribosomal subunit.</text>
</comment>
<comment type="caution">
    <text evidence="10">The sequence shown here is derived from an EMBL/GenBank/DDBJ whole genome shotgun (WGS) entry which is preliminary data.</text>
</comment>
<reference evidence="10 11" key="1">
    <citation type="submission" date="2019-02" db="EMBL/GenBank/DDBJ databases">
        <authorList>
            <consortium name="Pathogen Informatics"/>
        </authorList>
    </citation>
    <scope>NUCLEOTIDE SEQUENCE [LARGE SCALE GENOMIC DNA]</scope>
    <source>
        <strain evidence="10 11">3012STDY7089603</strain>
    </source>
</reference>